<evidence type="ECO:0000313" key="2">
    <source>
        <dbReference type="Proteomes" id="UP000814128"/>
    </source>
</evidence>
<proteinExistence type="predicted"/>
<dbReference type="EMBL" id="MU273528">
    <property type="protein sequence ID" value="KAI0033092.1"/>
    <property type="molecule type" value="Genomic_DNA"/>
</dbReference>
<reference evidence="1" key="2">
    <citation type="journal article" date="2022" name="New Phytol.">
        <title>Evolutionary transition to the ectomycorrhizal habit in the genomes of a hyperdiverse lineage of mushroom-forming fungi.</title>
        <authorList>
            <person name="Looney B."/>
            <person name="Miyauchi S."/>
            <person name="Morin E."/>
            <person name="Drula E."/>
            <person name="Courty P.E."/>
            <person name="Kohler A."/>
            <person name="Kuo A."/>
            <person name="LaButti K."/>
            <person name="Pangilinan J."/>
            <person name="Lipzen A."/>
            <person name="Riley R."/>
            <person name="Andreopoulos W."/>
            <person name="He G."/>
            <person name="Johnson J."/>
            <person name="Nolan M."/>
            <person name="Tritt A."/>
            <person name="Barry K.W."/>
            <person name="Grigoriev I.V."/>
            <person name="Nagy L.G."/>
            <person name="Hibbett D."/>
            <person name="Henrissat B."/>
            <person name="Matheny P.B."/>
            <person name="Labbe J."/>
            <person name="Martin F.M."/>
        </authorList>
    </citation>
    <scope>NUCLEOTIDE SEQUENCE</scope>
    <source>
        <strain evidence="1">EC-137</strain>
    </source>
</reference>
<accession>A0ACB8QN39</accession>
<name>A0ACB8QN39_9AGAM</name>
<sequence>MEGYYPGATVNALTEESSLDQLLNSENSLWPYPPQSIATREGFNAEHTQFPVASDTNAQLSVSAAFHPTNHMHIGTPDLTIRTADGVLFYVHIHILLSISTNSFNSLLLNVVMGATSTLTIPESSSIANILVHAIYGLSCAHFHPSMQDVAAAVNVMEIYGLSVTSLLAAGTPTFSLVLSLAPAHALECYVLAASNRLEDLAVAVSPYTLRIKLSDLTDEIVTRMGPIYLRRLFFLHAGRIEALKRVLHDPPGSHLTTESCDDWEQQSLRDAWTLAIGALVWEPDPALSNGTILSTLMPLGEHLTCLECKDSLLDRLRDALVQWSLVKQTI</sequence>
<protein>
    <submittedName>
        <fullName evidence="1">Uncharacterized protein</fullName>
    </submittedName>
</protein>
<keyword evidence="2" id="KW-1185">Reference proteome</keyword>
<dbReference type="Proteomes" id="UP000814128">
    <property type="component" value="Unassembled WGS sequence"/>
</dbReference>
<comment type="caution">
    <text evidence="1">The sequence shown here is derived from an EMBL/GenBank/DDBJ whole genome shotgun (WGS) entry which is preliminary data.</text>
</comment>
<organism evidence="1 2">
    <name type="scientific">Vararia minispora EC-137</name>
    <dbReference type="NCBI Taxonomy" id="1314806"/>
    <lineage>
        <taxon>Eukaryota</taxon>
        <taxon>Fungi</taxon>
        <taxon>Dikarya</taxon>
        <taxon>Basidiomycota</taxon>
        <taxon>Agaricomycotina</taxon>
        <taxon>Agaricomycetes</taxon>
        <taxon>Russulales</taxon>
        <taxon>Lachnocladiaceae</taxon>
        <taxon>Vararia</taxon>
    </lineage>
</organism>
<evidence type="ECO:0000313" key="1">
    <source>
        <dbReference type="EMBL" id="KAI0033092.1"/>
    </source>
</evidence>
<reference evidence="1" key="1">
    <citation type="submission" date="2021-02" db="EMBL/GenBank/DDBJ databases">
        <authorList>
            <consortium name="DOE Joint Genome Institute"/>
            <person name="Ahrendt S."/>
            <person name="Looney B.P."/>
            <person name="Miyauchi S."/>
            <person name="Morin E."/>
            <person name="Drula E."/>
            <person name="Courty P.E."/>
            <person name="Chicoki N."/>
            <person name="Fauchery L."/>
            <person name="Kohler A."/>
            <person name="Kuo A."/>
            <person name="Labutti K."/>
            <person name="Pangilinan J."/>
            <person name="Lipzen A."/>
            <person name="Riley R."/>
            <person name="Andreopoulos W."/>
            <person name="He G."/>
            <person name="Johnson J."/>
            <person name="Barry K.W."/>
            <person name="Grigoriev I.V."/>
            <person name="Nagy L."/>
            <person name="Hibbett D."/>
            <person name="Henrissat B."/>
            <person name="Matheny P.B."/>
            <person name="Labbe J."/>
            <person name="Martin F."/>
        </authorList>
    </citation>
    <scope>NUCLEOTIDE SEQUENCE</scope>
    <source>
        <strain evidence="1">EC-137</strain>
    </source>
</reference>
<gene>
    <name evidence="1" type="ORF">K488DRAFT_70146</name>
</gene>